<name>A0AAN7WA62_9PEZI</name>
<evidence type="ECO:0000256" key="1">
    <source>
        <dbReference type="ARBA" id="ARBA00001933"/>
    </source>
</evidence>
<comment type="catalytic activity">
    <reaction evidence="6">
        <text>L-serine + hexadecanoyl-CoA + H(+) = 3-oxosphinganine + CO2 + CoA</text>
        <dbReference type="Rhea" id="RHEA:14761"/>
        <dbReference type="ChEBI" id="CHEBI:15378"/>
        <dbReference type="ChEBI" id="CHEBI:16526"/>
        <dbReference type="ChEBI" id="CHEBI:33384"/>
        <dbReference type="ChEBI" id="CHEBI:57287"/>
        <dbReference type="ChEBI" id="CHEBI:57379"/>
        <dbReference type="ChEBI" id="CHEBI:58299"/>
        <dbReference type="EC" id="2.3.1.50"/>
    </reaction>
</comment>
<dbReference type="PANTHER" id="PTHR13693">
    <property type="entry name" value="CLASS II AMINOTRANSFERASE/8-AMINO-7-OXONONANOATE SYNTHASE"/>
    <property type="match status" value="1"/>
</dbReference>
<dbReference type="Pfam" id="PF00155">
    <property type="entry name" value="Aminotran_1_2"/>
    <property type="match status" value="1"/>
</dbReference>
<gene>
    <name evidence="10" type="ORF">LTR97_007161</name>
</gene>
<dbReference type="GO" id="GO:0004758">
    <property type="term" value="F:serine C-palmitoyltransferase activity"/>
    <property type="evidence" value="ECO:0007669"/>
    <property type="project" value="UniProtKB-EC"/>
</dbReference>
<feature type="region of interest" description="Disordered" evidence="8">
    <location>
        <begin position="16"/>
        <end position="50"/>
    </location>
</feature>
<evidence type="ECO:0000256" key="6">
    <source>
        <dbReference type="ARBA" id="ARBA00048528"/>
    </source>
</evidence>
<protein>
    <recommendedName>
        <fullName evidence="3">serine C-palmitoyltransferase</fullName>
        <ecNumber evidence="3">2.3.1.50</ecNumber>
    </recommendedName>
</protein>
<evidence type="ECO:0000313" key="11">
    <source>
        <dbReference type="Proteomes" id="UP001310594"/>
    </source>
</evidence>
<evidence type="ECO:0000259" key="9">
    <source>
        <dbReference type="Pfam" id="PF00155"/>
    </source>
</evidence>
<feature type="domain" description="Aminotransferase class I/classII large" evidence="9">
    <location>
        <begin position="168"/>
        <end position="474"/>
    </location>
</feature>
<dbReference type="EC" id="2.3.1.50" evidence="3"/>
<evidence type="ECO:0000256" key="3">
    <source>
        <dbReference type="ARBA" id="ARBA00013220"/>
    </source>
</evidence>
<keyword evidence="5" id="KW-0663">Pyridoxal phosphate</keyword>
<accession>A0AAN7WA62</accession>
<dbReference type="InterPro" id="IPR001917">
    <property type="entry name" value="Aminotrans_II_pyridoxalP_BS"/>
</dbReference>
<feature type="coiled-coil region" evidence="7">
    <location>
        <begin position="230"/>
        <end position="257"/>
    </location>
</feature>
<evidence type="ECO:0000256" key="5">
    <source>
        <dbReference type="ARBA" id="ARBA00022898"/>
    </source>
</evidence>
<keyword evidence="4" id="KW-0808">Transferase</keyword>
<dbReference type="InterPro" id="IPR050087">
    <property type="entry name" value="AON_synthase_class-II"/>
</dbReference>
<organism evidence="10 11">
    <name type="scientific">Elasticomyces elasticus</name>
    <dbReference type="NCBI Taxonomy" id="574655"/>
    <lineage>
        <taxon>Eukaryota</taxon>
        <taxon>Fungi</taxon>
        <taxon>Dikarya</taxon>
        <taxon>Ascomycota</taxon>
        <taxon>Pezizomycotina</taxon>
        <taxon>Dothideomycetes</taxon>
        <taxon>Dothideomycetidae</taxon>
        <taxon>Mycosphaerellales</taxon>
        <taxon>Teratosphaeriaceae</taxon>
        <taxon>Elasticomyces</taxon>
    </lineage>
</organism>
<evidence type="ECO:0000256" key="4">
    <source>
        <dbReference type="ARBA" id="ARBA00022679"/>
    </source>
</evidence>
<reference evidence="10" key="1">
    <citation type="submission" date="2023-08" db="EMBL/GenBank/DDBJ databases">
        <title>Black Yeasts Isolated from many extreme environments.</title>
        <authorList>
            <person name="Coleine C."/>
            <person name="Stajich J.E."/>
            <person name="Selbmann L."/>
        </authorList>
    </citation>
    <scope>NUCLEOTIDE SEQUENCE</scope>
    <source>
        <strain evidence="10">CCFEE 5810</strain>
    </source>
</reference>
<dbReference type="EMBL" id="JAVRQU010000010">
    <property type="protein sequence ID" value="KAK5698200.1"/>
    <property type="molecule type" value="Genomic_DNA"/>
</dbReference>
<dbReference type="InterPro" id="IPR015422">
    <property type="entry name" value="PyrdxlP-dep_Trfase_small"/>
</dbReference>
<dbReference type="GO" id="GO:0030170">
    <property type="term" value="F:pyridoxal phosphate binding"/>
    <property type="evidence" value="ECO:0007669"/>
    <property type="project" value="InterPro"/>
</dbReference>
<dbReference type="Gene3D" id="3.90.1150.10">
    <property type="entry name" value="Aspartate Aminotransferase, domain 1"/>
    <property type="match status" value="1"/>
</dbReference>
<feature type="compositionally biased region" description="Polar residues" evidence="8">
    <location>
        <begin position="30"/>
        <end position="50"/>
    </location>
</feature>
<dbReference type="InterPro" id="IPR015424">
    <property type="entry name" value="PyrdxlP-dep_Trfase"/>
</dbReference>
<evidence type="ECO:0000256" key="8">
    <source>
        <dbReference type="SAM" id="MobiDB-lite"/>
    </source>
</evidence>
<dbReference type="SUPFAM" id="SSF53383">
    <property type="entry name" value="PLP-dependent transferases"/>
    <property type="match status" value="2"/>
</dbReference>
<dbReference type="PROSITE" id="PS00599">
    <property type="entry name" value="AA_TRANSFER_CLASS_2"/>
    <property type="match status" value="1"/>
</dbReference>
<comment type="similarity">
    <text evidence="2">Belongs to the class-II pyridoxal-phosphate-dependent aminotransferase family.</text>
</comment>
<dbReference type="Proteomes" id="UP001310594">
    <property type="component" value="Unassembled WGS sequence"/>
</dbReference>
<proteinExistence type="inferred from homology"/>
<keyword evidence="7" id="KW-0175">Coiled coil</keyword>
<dbReference type="AlphaFoldDB" id="A0AAN7WA62"/>
<comment type="cofactor">
    <cofactor evidence="1">
        <name>pyridoxal 5'-phosphate</name>
        <dbReference type="ChEBI" id="CHEBI:597326"/>
    </cofactor>
</comment>
<dbReference type="InterPro" id="IPR004839">
    <property type="entry name" value="Aminotransferase_I/II_large"/>
</dbReference>
<sequence length="812" mass="88981">MDVKKDAVVVHTLSLPSSSSSTLGKHKGDLQQTAGTESSKQRKSSSPINTSTVAKGKEFLAFAGGCIRTYVKDMPTRHKALSNDGAFAHYVVEPWYEWFGRNSRITTSPALSSITLRPCRGQQEPPMINGGSFNYVGTYGMCAEYEELHRKCLDTLPVLGEAVPLIGKELERTVADFWGADCCFTTPTGYQSNILVFTAILDDSWFVLLDQKSHSSMTTAGYLANAGGRKKFAHNDMLELERLLDEVEDRYANIMVAVEGLYSLDGDMPDLAALSKLKTRYGFVLLCDEAHSFLSLGTTGRGCVEWWNDMHPTNRVPSDLIDVCTTTLSKAVGGVGGIVCATERFNPALSARASELRATGESLATTTIIQALWILRQTRRLESSLARLQAMSQHCHRQLERAGVFVYGETTSPILPIHAGRPTKASKLSYVLRKHDVAATPFSKPAVPMWQSRVRIGMSAAFSNEQVDQLVEALIRSCDEAGLLRPSKPPSACGSACPYRARFSMEDGAFGLDEERKTVLHYLHELVQAQRDELASQRPRLVVSDNRRVDPLLRSVIEAGHRARQDFGVGSGSSRWILGTYPPHLEVESRVCEMTGQAAVMLMTNTESGLMSTVAALCRPIKSCTAHWLLLPAKAQRAVLDGYRVASLRAQTTMIEYGGPADLLGHLGAIGEKKAASYITLILDAQNAASVVEKCIEQLSSIRSRFKGMTILLDSTSTLPDQSISGDSALLKVQRLAAKLRARLLVFTSFYHTLGLNGGCLAGDKALIEELRYTSRCYVFTAAPAPYMMGMVAEAFNMRKTHSLEEMSQTKC</sequence>
<evidence type="ECO:0000256" key="7">
    <source>
        <dbReference type="SAM" id="Coils"/>
    </source>
</evidence>
<dbReference type="InterPro" id="IPR015421">
    <property type="entry name" value="PyrdxlP-dep_Trfase_major"/>
</dbReference>
<evidence type="ECO:0000313" key="10">
    <source>
        <dbReference type="EMBL" id="KAK5698200.1"/>
    </source>
</evidence>
<comment type="caution">
    <text evidence="10">The sequence shown here is derived from an EMBL/GenBank/DDBJ whole genome shotgun (WGS) entry which is preliminary data.</text>
</comment>
<dbReference type="Gene3D" id="3.40.640.10">
    <property type="entry name" value="Type I PLP-dependent aspartate aminotransferase-like (Major domain)"/>
    <property type="match status" value="2"/>
</dbReference>
<evidence type="ECO:0000256" key="2">
    <source>
        <dbReference type="ARBA" id="ARBA00008392"/>
    </source>
</evidence>
<dbReference type="PANTHER" id="PTHR13693:SF3">
    <property type="entry name" value="LD36009P"/>
    <property type="match status" value="1"/>
</dbReference>